<name>A0A3Q0G1H8_ALLSI</name>
<proteinExistence type="predicted"/>
<reference evidence="3" key="1">
    <citation type="submission" date="2025-08" db="UniProtKB">
        <authorList>
            <consortium name="RefSeq"/>
        </authorList>
    </citation>
    <scope>IDENTIFICATION</scope>
</reference>
<organism evidence="2 3">
    <name type="scientific">Alligator sinensis</name>
    <name type="common">Chinese alligator</name>
    <dbReference type="NCBI Taxonomy" id="38654"/>
    <lineage>
        <taxon>Eukaryota</taxon>
        <taxon>Metazoa</taxon>
        <taxon>Chordata</taxon>
        <taxon>Craniata</taxon>
        <taxon>Vertebrata</taxon>
        <taxon>Euteleostomi</taxon>
        <taxon>Archelosauria</taxon>
        <taxon>Archosauria</taxon>
        <taxon>Crocodylia</taxon>
        <taxon>Alligatoridae</taxon>
        <taxon>Alligatorinae</taxon>
        <taxon>Alligator</taxon>
    </lineage>
</organism>
<feature type="region of interest" description="Disordered" evidence="1">
    <location>
        <begin position="137"/>
        <end position="178"/>
    </location>
</feature>
<dbReference type="AlphaFoldDB" id="A0A3Q0G1H8"/>
<dbReference type="SMR" id="A0A3Q0G1H8"/>
<evidence type="ECO:0000313" key="3">
    <source>
        <dbReference type="RefSeq" id="XP_025052230.1"/>
    </source>
</evidence>
<protein>
    <submittedName>
        <fullName evidence="3">Apoptosis regulator BAX isoform X2</fullName>
    </submittedName>
</protein>
<keyword evidence="2" id="KW-1185">Reference proteome</keyword>
<dbReference type="CTD" id="581"/>
<evidence type="ECO:0000256" key="1">
    <source>
        <dbReference type="SAM" id="MobiDB-lite"/>
    </source>
</evidence>
<dbReference type="Proteomes" id="UP000189705">
    <property type="component" value="Unplaced"/>
</dbReference>
<feature type="compositionally biased region" description="Low complexity" evidence="1">
    <location>
        <begin position="155"/>
        <end position="172"/>
    </location>
</feature>
<evidence type="ECO:0000313" key="2">
    <source>
        <dbReference type="Proteomes" id="UP000189705"/>
    </source>
</evidence>
<dbReference type="RefSeq" id="XP_025052230.1">
    <property type="nucleotide sequence ID" value="XM_025196445.1"/>
</dbReference>
<dbReference type="Gene3D" id="1.10.437.10">
    <property type="entry name" value="Blc2-like"/>
    <property type="match status" value="1"/>
</dbReference>
<dbReference type="GO" id="GO:0042981">
    <property type="term" value="P:regulation of apoptotic process"/>
    <property type="evidence" value="ECO:0007669"/>
    <property type="project" value="InterPro"/>
</dbReference>
<dbReference type="InterPro" id="IPR036834">
    <property type="entry name" value="Bcl-2-like_sf"/>
</dbReference>
<dbReference type="GeneID" id="102384471"/>
<gene>
    <name evidence="3" type="primary">BAX</name>
</gene>
<sequence length="207" mass="21796">MVLILGLIHSFQSQQSGSLDIWVLSGLWGAVRPGGLELGVKGAKALLWLVSSPGKAALLVMDSCLLPGTSSDQILHTGDILLKGFIRERVQRCGDSQAVELGREVLGGPEASLCSNDTKRLSECLRRIGDELDSNTDLQRKACSPPWALPPGRPSPSSLLASSPPRSPSGRCPRPRGRLVPSPALLQLGCAGWGAWGLAAPHSGLRG</sequence>
<accession>A0A3Q0G1H8</accession>
<dbReference type="SUPFAM" id="SSF56854">
    <property type="entry name" value="Bcl-2 inhibitors of programmed cell death"/>
    <property type="match status" value="1"/>
</dbReference>